<organism evidence="9">
    <name type="scientific">Anopheles braziliensis</name>
    <dbReference type="NCBI Taxonomy" id="58242"/>
    <lineage>
        <taxon>Eukaryota</taxon>
        <taxon>Metazoa</taxon>
        <taxon>Ecdysozoa</taxon>
        <taxon>Arthropoda</taxon>
        <taxon>Hexapoda</taxon>
        <taxon>Insecta</taxon>
        <taxon>Pterygota</taxon>
        <taxon>Neoptera</taxon>
        <taxon>Endopterygota</taxon>
        <taxon>Diptera</taxon>
        <taxon>Nematocera</taxon>
        <taxon>Culicoidea</taxon>
        <taxon>Culicidae</taxon>
        <taxon>Anophelinae</taxon>
        <taxon>Anopheles</taxon>
    </lineage>
</organism>
<dbReference type="AlphaFoldDB" id="A0A2M3ZBF7"/>
<keyword evidence="1 7" id="KW-0645">Protease</keyword>
<evidence type="ECO:0000256" key="5">
    <source>
        <dbReference type="ARBA" id="ARBA00023157"/>
    </source>
</evidence>
<evidence type="ECO:0000256" key="2">
    <source>
        <dbReference type="ARBA" id="ARBA00022729"/>
    </source>
</evidence>
<dbReference type="PANTHER" id="PTHR24260:SF135">
    <property type="entry name" value="CLIP DOMAIN-CONTAINING SERINE PROTEASE-RELATED"/>
    <property type="match status" value="1"/>
</dbReference>
<keyword evidence="5" id="KW-1015">Disulfide bond</keyword>
<dbReference type="GO" id="GO:0004252">
    <property type="term" value="F:serine-type endopeptidase activity"/>
    <property type="evidence" value="ECO:0007669"/>
    <property type="project" value="UniProtKB-UniRule"/>
</dbReference>
<evidence type="ECO:0000256" key="3">
    <source>
        <dbReference type="ARBA" id="ARBA00022801"/>
    </source>
</evidence>
<dbReference type="InterPro" id="IPR043504">
    <property type="entry name" value="Peptidase_S1_PA_chymotrypsin"/>
</dbReference>
<evidence type="ECO:0000256" key="4">
    <source>
        <dbReference type="ARBA" id="ARBA00022825"/>
    </source>
</evidence>
<dbReference type="InterPro" id="IPR001254">
    <property type="entry name" value="Trypsin_dom"/>
</dbReference>
<reference evidence="9" key="1">
    <citation type="submission" date="2018-01" db="EMBL/GenBank/DDBJ databases">
        <title>An insight into the sialome of Amazonian anophelines.</title>
        <authorList>
            <person name="Ribeiro J.M."/>
            <person name="Scarpassa V."/>
            <person name="Calvo E."/>
        </authorList>
    </citation>
    <scope>NUCLEOTIDE SEQUENCE</scope>
    <source>
        <tissue evidence="9">Salivary glands</tissue>
    </source>
</reference>
<comment type="similarity">
    <text evidence="6 7">Belongs to the peptidase S1 family. CLIP subfamily.</text>
</comment>
<dbReference type="InterPro" id="IPR038565">
    <property type="entry name" value="CLIP_sf"/>
</dbReference>
<dbReference type="PROSITE" id="PS50240">
    <property type="entry name" value="TRYPSIN_DOM"/>
    <property type="match status" value="1"/>
</dbReference>
<dbReference type="GO" id="GO:0006508">
    <property type="term" value="P:proteolysis"/>
    <property type="evidence" value="ECO:0007669"/>
    <property type="project" value="UniProtKB-KW"/>
</dbReference>
<dbReference type="Pfam" id="PF00089">
    <property type="entry name" value="Trypsin"/>
    <property type="match status" value="1"/>
</dbReference>
<evidence type="ECO:0000313" key="9">
    <source>
        <dbReference type="EMBL" id="MBW25815.1"/>
    </source>
</evidence>
<evidence type="ECO:0000256" key="6">
    <source>
        <dbReference type="ARBA" id="ARBA00024195"/>
    </source>
</evidence>
<keyword evidence="2 7" id="KW-0732">Signal</keyword>
<dbReference type="SUPFAM" id="SSF50494">
    <property type="entry name" value="Trypsin-like serine proteases"/>
    <property type="match status" value="1"/>
</dbReference>
<evidence type="ECO:0000256" key="7">
    <source>
        <dbReference type="RuleBase" id="RU366078"/>
    </source>
</evidence>
<protein>
    <recommendedName>
        <fullName evidence="7">CLIP domain-containing serine protease</fullName>
        <ecNumber evidence="7">3.4.21.-</ecNumber>
    </recommendedName>
</protein>
<keyword evidence="4 7" id="KW-0720">Serine protease</keyword>
<dbReference type="EMBL" id="GGFM01005064">
    <property type="protein sequence ID" value="MBW25815.1"/>
    <property type="molecule type" value="Transcribed_RNA"/>
</dbReference>
<dbReference type="InterPro" id="IPR001314">
    <property type="entry name" value="Peptidase_S1A"/>
</dbReference>
<evidence type="ECO:0000259" key="8">
    <source>
        <dbReference type="PROSITE" id="PS50240"/>
    </source>
</evidence>
<comment type="subcellular location">
    <subcellularLocation>
        <location evidence="7">Secreted</location>
    </subcellularLocation>
</comment>
<dbReference type="Gene3D" id="3.30.1640.30">
    <property type="match status" value="1"/>
</dbReference>
<dbReference type="PANTHER" id="PTHR24260">
    <property type="match status" value="1"/>
</dbReference>
<dbReference type="SMART" id="SM00020">
    <property type="entry name" value="Tryp_SPc"/>
    <property type="match status" value="1"/>
</dbReference>
<feature type="chain" id="PRO_5023978068" description="CLIP domain-containing serine protease" evidence="7">
    <location>
        <begin position="23"/>
        <end position="367"/>
    </location>
</feature>
<sequence length="367" mass="39873">MDSSRSLGAVIVVSTLVSVVWGSVCQTSSGTTTGTCVEIDKCSNWTQILGQLHLSREELELLRDASAACSVSSDGMQTLCCTQEDIRNNRSEPTVLDPPQCLNGLADPPQTETTSFGALICIHDQGQNLSKRCVGSLIDADHVLTSAQCVHQIPIDTITVYVNARNVAYWEDGSVSSGVVPFYVTSVIIPPEYSPGQLGYDIALLRLKKTVQISSSESQTPQPICIPTSEKHYESENPILYSFGWGSNAEGVLSDIKQSVMLKRISLPQCVKMGGRLKVMSEVLIASNKTNPICTIDIGIPGLNLFQGYTGAPLMYRQNGAWFLRGVIGTPLNSEDVQNSERVNRVLSTSVQYHAKWIEDVLKSIDA</sequence>
<dbReference type="InterPro" id="IPR051333">
    <property type="entry name" value="CLIP_Serine_Protease"/>
</dbReference>
<name>A0A2M3ZBF7_9DIPT</name>
<keyword evidence="7" id="KW-0964">Secreted</keyword>
<dbReference type="InterPro" id="IPR009003">
    <property type="entry name" value="Peptidase_S1_PA"/>
</dbReference>
<feature type="domain" description="Peptidase S1" evidence="8">
    <location>
        <begin position="101"/>
        <end position="363"/>
    </location>
</feature>
<keyword evidence="3 7" id="KW-0378">Hydrolase</keyword>
<feature type="signal peptide" evidence="7">
    <location>
        <begin position="1"/>
        <end position="22"/>
    </location>
</feature>
<dbReference type="EC" id="3.4.21.-" evidence="7"/>
<evidence type="ECO:0000256" key="1">
    <source>
        <dbReference type="ARBA" id="ARBA00022670"/>
    </source>
</evidence>
<dbReference type="GO" id="GO:0005576">
    <property type="term" value="C:extracellular region"/>
    <property type="evidence" value="ECO:0007669"/>
    <property type="project" value="UniProtKB-SubCell"/>
</dbReference>
<proteinExistence type="inferred from homology"/>
<dbReference type="PRINTS" id="PR00722">
    <property type="entry name" value="CHYMOTRYPSIN"/>
</dbReference>
<accession>A0A2M3ZBF7</accession>
<dbReference type="InterPro" id="IPR022700">
    <property type="entry name" value="CLIP"/>
</dbReference>
<dbReference type="Gene3D" id="2.40.10.10">
    <property type="entry name" value="Trypsin-like serine proteases"/>
    <property type="match status" value="1"/>
</dbReference>
<comment type="domain">
    <text evidence="7">The clip domain consists of 35-55 residues which are 'knitted' together usually by 3 conserved disulfide bonds forming a clip-like compact structure.</text>
</comment>
<dbReference type="Pfam" id="PF12032">
    <property type="entry name" value="CLIP"/>
    <property type="match status" value="1"/>
</dbReference>